<gene>
    <name evidence="1" type="ORF">EZS28_052758</name>
</gene>
<reference evidence="1 2" key="1">
    <citation type="submission" date="2019-03" db="EMBL/GenBank/DDBJ databases">
        <title>Single cell metagenomics reveals metabolic interactions within the superorganism composed of flagellate Streblomastix strix and complex community of Bacteroidetes bacteria on its surface.</title>
        <authorList>
            <person name="Treitli S.C."/>
            <person name="Kolisko M."/>
            <person name="Husnik F."/>
            <person name="Keeling P."/>
            <person name="Hampl V."/>
        </authorList>
    </citation>
    <scope>NUCLEOTIDE SEQUENCE [LARGE SCALE GENOMIC DNA]</scope>
    <source>
        <strain evidence="1">ST1C</strain>
    </source>
</reference>
<dbReference type="AlphaFoldDB" id="A0A5J4RUS8"/>
<evidence type="ECO:0000313" key="1">
    <source>
        <dbReference type="EMBL" id="KAA6337786.1"/>
    </source>
</evidence>
<sequence>MCQVYDGMAGAVQAIKDDYNRGL</sequence>
<evidence type="ECO:0000313" key="2">
    <source>
        <dbReference type="Proteomes" id="UP000324800"/>
    </source>
</evidence>
<dbReference type="Proteomes" id="UP000324800">
    <property type="component" value="Unassembled WGS sequence"/>
</dbReference>
<proteinExistence type="predicted"/>
<protein>
    <submittedName>
        <fullName evidence="1">Uncharacterized protein</fullName>
    </submittedName>
</protein>
<accession>A0A5J4RUS8</accession>
<name>A0A5J4RUS8_9EUKA</name>
<dbReference type="EMBL" id="SNRW01041365">
    <property type="protein sequence ID" value="KAA6337786.1"/>
    <property type="molecule type" value="Genomic_DNA"/>
</dbReference>
<feature type="non-terminal residue" evidence="1">
    <location>
        <position position="23"/>
    </location>
</feature>
<organism evidence="1 2">
    <name type="scientific">Streblomastix strix</name>
    <dbReference type="NCBI Taxonomy" id="222440"/>
    <lineage>
        <taxon>Eukaryota</taxon>
        <taxon>Metamonada</taxon>
        <taxon>Preaxostyla</taxon>
        <taxon>Oxymonadida</taxon>
        <taxon>Streblomastigidae</taxon>
        <taxon>Streblomastix</taxon>
    </lineage>
</organism>
<comment type="caution">
    <text evidence="1">The sequence shown here is derived from an EMBL/GenBank/DDBJ whole genome shotgun (WGS) entry which is preliminary data.</text>
</comment>